<feature type="repeat" description="TPR" evidence="1">
    <location>
        <begin position="166"/>
        <end position="199"/>
    </location>
</feature>
<dbReference type="EMBL" id="JAZAVJ010000329">
    <property type="protein sequence ID" value="KAK7398520.1"/>
    <property type="molecule type" value="Genomic_DNA"/>
</dbReference>
<dbReference type="InterPro" id="IPR019734">
    <property type="entry name" value="TPR_rpt"/>
</dbReference>
<proteinExistence type="predicted"/>
<dbReference type="PROSITE" id="PS50005">
    <property type="entry name" value="TPR"/>
    <property type="match status" value="1"/>
</dbReference>
<name>A0ABR1GJZ8_9HYPO</name>
<comment type="caution">
    <text evidence="3">The sequence shown here is derived from an EMBL/GenBank/DDBJ whole genome shotgun (WGS) entry which is preliminary data.</text>
</comment>
<dbReference type="SUPFAM" id="SSF48452">
    <property type="entry name" value="TPR-like"/>
    <property type="match status" value="1"/>
</dbReference>
<reference evidence="3 4" key="1">
    <citation type="journal article" date="2025" name="Microbiol. Resour. Announc.">
        <title>Draft genome sequences for Neonectria magnoliae and Neonectria punicea, canker pathogens of Liriodendron tulipifera and Acer saccharum in West Virginia.</title>
        <authorList>
            <person name="Petronek H.M."/>
            <person name="Kasson M.T."/>
            <person name="Metheny A.M."/>
            <person name="Stauder C.M."/>
            <person name="Lovett B."/>
            <person name="Lynch S.C."/>
            <person name="Garnas J.R."/>
            <person name="Kasson L.R."/>
            <person name="Stajich J.E."/>
        </authorList>
    </citation>
    <scope>NUCLEOTIDE SEQUENCE [LARGE SCALE GENOMIC DNA]</scope>
    <source>
        <strain evidence="3 4">NRRL 64653</strain>
    </source>
</reference>
<dbReference type="SMART" id="SM00028">
    <property type="entry name" value="TPR"/>
    <property type="match status" value="3"/>
</dbReference>
<feature type="region of interest" description="Disordered" evidence="2">
    <location>
        <begin position="242"/>
        <end position="265"/>
    </location>
</feature>
<evidence type="ECO:0000313" key="3">
    <source>
        <dbReference type="EMBL" id="KAK7398520.1"/>
    </source>
</evidence>
<evidence type="ECO:0000256" key="2">
    <source>
        <dbReference type="SAM" id="MobiDB-lite"/>
    </source>
</evidence>
<dbReference type="InterPro" id="IPR011990">
    <property type="entry name" value="TPR-like_helical_dom_sf"/>
</dbReference>
<evidence type="ECO:0000256" key="1">
    <source>
        <dbReference type="PROSITE-ProRule" id="PRU00339"/>
    </source>
</evidence>
<evidence type="ECO:0008006" key="5">
    <source>
        <dbReference type="Google" id="ProtNLM"/>
    </source>
</evidence>
<protein>
    <recommendedName>
        <fullName evidence="5">MalT-like TPR region domain-containing protein</fullName>
    </recommendedName>
</protein>
<organism evidence="3 4">
    <name type="scientific">Neonectria punicea</name>
    <dbReference type="NCBI Taxonomy" id="979145"/>
    <lineage>
        <taxon>Eukaryota</taxon>
        <taxon>Fungi</taxon>
        <taxon>Dikarya</taxon>
        <taxon>Ascomycota</taxon>
        <taxon>Pezizomycotina</taxon>
        <taxon>Sordariomycetes</taxon>
        <taxon>Hypocreomycetidae</taxon>
        <taxon>Hypocreales</taxon>
        <taxon>Nectriaceae</taxon>
        <taxon>Neonectria</taxon>
    </lineage>
</organism>
<dbReference type="Gene3D" id="1.25.40.10">
    <property type="entry name" value="Tetratricopeptide repeat domain"/>
    <property type="match status" value="2"/>
</dbReference>
<evidence type="ECO:0000313" key="4">
    <source>
        <dbReference type="Proteomes" id="UP001498476"/>
    </source>
</evidence>
<dbReference type="Pfam" id="PF13424">
    <property type="entry name" value="TPR_12"/>
    <property type="match status" value="1"/>
</dbReference>
<dbReference type="Proteomes" id="UP001498476">
    <property type="component" value="Unassembled WGS sequence"/>
</dbReference>
<keyword evidence="1" id="KW-0802">TPR repeat</keyword>
<accession>A0ABR1GJZ8</accession>
<gene>
    <name evidence="3" type="ORF">QQX98_012096</name>
</gene>
<sequence length="265" mass="29867">MQLGFVLDVAFKAYGASNQITRNPIDYAHMCNTKGVGCLDKGLFSQAEKYLTKCKDIGEKLLKPDHEELANIYNNLGNVAYSKLDYVKAREFHIRAEAICTTFDNDEMRDDARFRLNRAVELFKTSGNWYMLAQEKGDLGMAKKCYNDAKEHMINIGKARTQYTTAAVLYKLGCVACDEGDFDGAIQNLRESLLLAEYNQAATGDRARVSHKLGEALQAKDSTDQEALQRLEEAARLRRGIEGDEYREEDQSESAYDKLVSGNIR</sequence>
<keyword evidence="4" id="KW-1185">Reference proteome</keyword>